<feature type="compositionally biased region" description="Polar residues" evidence="1">
    <location>
        <begin position="792"/>
        <end position="802"/>
    </location>
</feature>
<feature type="compositionally biased region" description="Basic and acidic residues" evidence="1">
    <location>
        <begin position="347"/>
        <end position="358"/>
    </location>
</feature>
<dbReference type="CDD" id="cd01450">
    <property type="entry name" value="vWFA_subfamily_ECM"/>
    <property type="match status" value="1"/>
</dbReference>
<dbReference type="Gene3D" id="3.40.50.410">
    <property type="entry name" value="von Willebrand factor, type A domain"/>
    <property type="match status" value="1"/>
</dbReference>
<keyword evidence="4" id="KW-1185">Reference proteome</keyword>
<feature type="compositionally biased region" description="Basic and acidic residues" evidence="1">
    <location>
        <begin position="493"/>
        <end position="510"/>
    </location>
</feature>
<feature type="compositionally biased region" description="Polar residues" evidence="1">
    <location>
        <begin position="861"/>
        <end position="877"/>
    </location>
</feature>
<evidence type="ECO:0000313" key="3">
    <source>
        <dbReference type="EMBL" id="TKR65329.1"/>
    </source>
</evidence>
<feature type="compositionally biased region" description="Low complexity" evidence="1">
    <location>
        <begin position="759"/>
        <end position="781"/>
    </location>
</feature>
<feature type="region of interest" description="Disordered" evidence="1">
    <location>
        <begin position="1419"/>
        <end position="1505"/>
    </location>
</feature>
<feature type="region of interest" description="Disordered" evidence="1">
    <location>
        <begin position="400"/>
        <end position="933"/>
    </location>
</feature>
<feature type="region of interest" description="Disordered" evidence="1">
    <location>
        <begin position="230"/>
        <end position="376"/>
    </location>
</feature>
<feature type="compositionally biased region" description="Low complexity" evidence="1">
    <location>
        <begin position="576"/>
        <end position="588"/>
    </location>
</feature>
<feature type="compositionally biased region" description="Low complexity" evidence="1">
    <location>
        <begin position="1443"/>
        <end position="1452"/>
    </location>
</feature>
<feature type="compositionally biased region" description="Low complexity" evidence="1">
    <location>
        <begin position="603"/>
        <end position="619"/>
    </location>
</feature>
<proteinExistence type="predicted"/>
<feature type="compositionally biased region" description="Basic and acidic residues" evidence="1">
    <location>
        <begin position="244"/>
        <end position="262"/>
    </location>
</feature>
<gene>
    <name evidence="3" type="ORF">L596_025747</name>
</gene>
<evidence type="ECO:0000259" key="2">
    <source>
        <dbReference type="PROSITE" id="PS50234"/>
    </source>
</evidence>
<dbReference type="InterPro" id="IPR002035">
    <property type="entry name" value="VWF_A"/>
</dbReference>
<sequence length="1541" mass="165640">MIRFLHNFGPAEAYNPYYSQSAQPPPFQYPNGGYPSLPVSVRRPTYREQTAVLRDEPPQPQQRIINNVIRIEVDSNQAPSQSTTHVARPKSGVQKITVTKDFDLNRGGFVSSRQPSEQGAKLVKVKTVVAANASTLHSMDRDQFVNQLNQELEQTIPMVLEKIDRMRKDDPLMQQVEKVLTESISDNLSPTSLDQELTKHVEKELNNNIDKKAQKTSDNDDKAIRKELEKEVEKGASDDSETDELAKELEKAIEEAEEERLAKTSPIPPPPMKHTISTMSTPEITIPPTEVSKETITLVTEASKATPEPSEPEHKTVQVPGSSVVTEEATVTSILVSETDETSAKPFQEEFVPKKTTEESIDYSMQPDMTPAPSEIDYKDDEEKLNKALITGKPISATVIESNDNTDQNLWPKTTVTSAEEDQESRTTETEFPLPKSVSRVQPTSPDRGLLSTKKVTVEFPKTDITTLKTGEEGSTTKSSVPEAEDSGEQTEVTEKAGEGETGIEIEKGEGTVATAVPHNEAPEKAEEPTMTAATASEATEATTEASVSPQTQSTQKEEATTITLIKASEEPTAPEEPFTTQTTQKTLQEPEEATVAPEHTAPEASEAPSTEETPEASTNPLPSESPLVTVSKATTPEATKAPEVHPQTQATLELEATTDAPEEPIVTLATEAATEPAASSNAPETAKEAAEASTTQATQEASEGPGETTLAPAPTVTQAPETSKVPPTEEIPEASTNPFPSESLPEATSQTPQIAKSTPKTNVEVTVEVPVVETTTEAPESGTAFTLEPSEASSGETTVTTELPDLFTKETIEEESTPERVSKLPFDTVTFETSAVPMSTEEESQATSEATQEPEKTSEASETSINSLPTESSPEATSPFPELPKSTPETNVEATVEVPVVATTTEVSEATDAPEVGLESTAEPTEGSSGVTEEIVTTVAAKVPDLLTKDTIGGESLSTPEPVSELPFDTVAFETSTVAPTSIGEAEKSEITSEATQAPEETSEASSQPTPESEEFTDAPNAASTNPEETSTGESEATQESPEASLAPEASTAPTEASEPSEAPEETTTNAEEEPSPSPTNQSTIPIEEVVPKKAVAPEAKSSEEETTVKPTAETPEVVVPSKAVEYTSAETEETTPFREEVTEAETTTATVELASSSITTEKTIEFNVDESTTTPTSTTTPRFITTKPIVQQGVCPVANDVTDKNKADVLFLVDSSSSIPQDQFQRALKLIRDTVQQFKNIGPNGTQVSLVQYNREPFLEFSLRRHNCITNLLDDISDTHYMNGVSNMGNAIEKVMNYGFSKRRGDRPDAPNVLVLVSDGSSDDNVKVPMKLIEKDNTTVLVISTVEAHPDVLRELAGSDLDKMFHLGEALQKPLHVRLAEKIREVSGIPLVSSEAPKIKTTTPVIGLSSTLAVVPSTAEEGNPYDDLSVTDEPEKPVDAGKGQVQAPGQGQQGQGEAKEDQAPGMEPTEAPKEAGEEDKAEEASKETAEATTSGEARTRRSYVGSTTINSTLRSFRGASSCHRSYKTKLWKRRYISAF</sequence>
<name>A0A4U5M8N4_STECR</name>
<evidence type="ECO:0000313" key="4">
    <source>
        <dbReference type="Proteomes" id="UP000298663"/>
    </source>
</evidence>
<feature type="compositionally biased region" description="Low complexity" evidence="1">
    <location>
        <begin position="1048"/>
        <end position="1071"/>
    </location>
</feature>
<feature type="compositionally biased region" description="Low complexity" evidence="1">
    <location>
        <begin position="888"/>
        <end position="912"/>
    </location>
</feature>
<feature type="compositionally biased region" description="Polar residues" evidence="1">
    <location>
        <begin position="1023"/>
        <end position="1043"/>
    </location>
</feature>
<dbReference type="PROSITE" id="PS50234">
    <property type="entry name" value="VWFA"/>
    <property type="match status" value="1"/>
</dbReference>
<reference evidence="3 4" key="1">
    <citation type="journal article" date="2015" name="Genome Biol.">
        <title>Comparative genomics of Steinernema reveals deeply conserved gene regulatory networks.</title>
        <authorList>
            <person name="Dillman A.R."/>
            <person name="Macchietto M."/>
            <person name="Porter C.F."/>
            <person name="Rogers A."/>
            <person name="Williams B."/>
            <person name="Antoshechkin I."/>
            <person name="Lee M.M."/>
            <person name="Goodwin Z."/>
            <person name="Lu X."/>
            <person name="Lewis E.E."/>
            <person name="Goodrich-Blair H."/>
            <person name="Stock S.P."/>
            <person name="Adams B.J."/>
            <person name="Sternberg P.W."/>
            <person name="Mortazavi A."/>
        </authorList>
    </citation>
    <scope>NUCLEOTIDE SEQUENCE [LARGE SCALE GENOMIC DNA]</scope>
    <source>
        <strain evidence="3 4">ALL</strain>
    </source>
</reference>
<feature type="compositionally biased region" description="Low complexity" evidence="1">
    <location>
        <begin position="670"/>
        <end position="685"/>
    </location>
</feature>
<comment type="caution">
    <text evidence="3">The sequence shown here is derived from an EMBL/GenBank/DDBJ whole genome shotgun (WGS) entry which is preliminary data.</text>
</comment>
<organism evidence="3 4">
    <name type="scientific">Steinernema carpocapsae</name>
    <name type="common">Entomopathogenic nematode</name>
    <dbReference type="NCBI Taxonomy" id="34508"/>
    <lineage>
        <taxon>Eukaryota</taxon>
        <taxon>Metazoa</taxon>
        <taxon>Ecdysozoa</taxon>
        <taxon>Nematoda</taxon>
        <taxon>Chromadorea</taxon>
        <taxon>Rhabditida</taxon>
        <taxon>Tylenchina</taxon>
        <taxon>Panagrolaimomorpha</taxon>
        <taxon>Strongyloidoidea</taxon>
        <taxon>Steinernematidae</taxon>
        <taxon>Steinernema</taxon>
    </lineage>
</organism>
<dbReference type="InterPro" id="IPR052229">
    <property type="entry name" value="Collagen-VI/PIF"/>
</dbReference>
<dbReference type="InterPro" id="IPR036465">
    <property type="entry name" value="vWFA_dom_sf"/>
</dbReference>
<dbReference type="STRING" id="34508.A0A4U5M8N4"/>
<feature type="compositionally biased region" description="Polar residues" evidence="1">
    <location>
        <begin position="319"/>
        <end position="336"/>
    </location>
</feature>
<dbReference type="Proteomes" id="UP000298663">
    <property type="component" value="Unassembled WGS sequence"/>
</dbReference>
<dbReference type="EMBL" id="AZBU02000009">
    <property type="protein sequence ID" value="TKR65329.1"/>
    <property type="molecule type" value="Genomic_DNA"/>
</dbReference>
<feature type="compositionally biased region" description="Low complexity" evidence="1">
    <location>
        <begin position="529"/>
        <end position="546"/>
    </location>
</feature>
<feature type="compositionally biased region" description="Polar residues" evidence="1">
    <location>
        <begin position="735"/>
        <end position="757"/>
    </location>
</feature>
<feature type="compositionally biased region" description="Polar residues" evidence="1">
    <location>
        <begin position="993"/>
        <end position="1012"/>
    </location>
</feature>
<dbReference type="SUPFAM" id="SSF53300">
    <property type="entry name" value="vWA-like"/>
    <property type="match status" value="1"/>
</dbReference>
<evidence type="ECO:0000256" key="1">
    <source>
        <dbReference type="SAM" id="MobiDB-lite"/>
    </source>
</evidence>
<dbReference type="Pfam" id="PF00092">
    <property type="entry name" value="VWA"/>
    <property type="match status" value="1"/>
</dbReference>
<feature type="region of interest" description="Disordered" evidence="1">
    <location>
        <begin position="976"/>
        <end position="1118"/>
    </location>
</feature>
<dbReference type="PANTHER" id="PTHR22588:SF3">
    <property type="entry name" value="VWFA DOMAIN-CONTAINING PROTEIN"/>
    <property type="match status" value="1"/>
</dbReference>
<feature type="compositionally biased region" description="Polar residues" evidence="1">
    <location>
        <begin position="464"/>
        <end position="480"/>
    </location>
</feature>
<dbReference type="SMART" id="SM00327">
    <property type="entry name" value="VWA"/>
    <property type="match status" value="1"/>
</dbReference>
<feature type="compositionally biased region" description="Low complexity" evidence="1">
    <location>
        <begin position="692"/>
        <end position="704"/>
    </location>
</feature>
<protein>
    <recommendedName>
        <fullName evidence="2">VWFA domain-containing protein</fullName>
    </recommendedName>
</protein>
<feature type="compositionally biased region" description="Polar residues" evidence="1">
    <location>
        <begin position="400"/>
        <end position="418"/>
    </location>
</feature>
<dbReference type="OrthoDB" id="10256829at2759"/>
<feature type="compositionally biased region" description="Polar residues" evidence="1">
    <location>
        <begin position="620"/>
        <end position="638"/>
    </location>
</feature>
<dbReference type="PRINTS" id="PR00453">
    <property type="entry name" value="VWFADOMAIN"/>
</dbReference>
<feature type="compositionally biased region" description="Polar residues" evidence="1">
    <location>
        <begin position="923"/>
        <end position="932"/>
    </location>
</feature>
<feature type="compositionally biased region" description="Basic and acidic residues" evidence="1">
    <location>
        <begin position="808"/>
        <end position="823"/>
    </location>
</feature>
<feature type="domain" description="VWFA" evidence="2">
    <location>
        <begin position="1210"/>
        <end position="1385"/>
    </location>
</feature>
<reference evidence="3 4" key="2">
    <citation type="journal article" date="2019" name="G3 (Bethesda)">
        <title>Hybrid Assembly of the Genome of the Entomopathogenic Nematode Steinernema carpocapsae Identifies the X-Chromosome.</title>
        <authorList>
            <person name="Serra L."/>
            <person name="Macchietto M."/>
            <person name="Macias-Munoz A."/>
            <person name="McGill C.J."/>
            <person name="Rodriguez I.M."/>
            <person name="Rodriguez B."/>
            <person name="Murad R."/>
            <person name="Mortazavi A."/>
        </authorList>
    </citation>
    <scope>NUCLEOTIDE SEQUENCE [LARGE SCALE GENOMIC DNA]</scope>
    <source>
        <strain evidence="3 4">ALL</strain>
    </source>
</reference>
<accession>A0A4U5M8N4</accession>
<dbReference type="PANTHER" id="PTHR22588">
    <property type="entry name" value="VWFA DOMAIN-CONTAINING PROTEIN"/>
    <property type="match status" value="1"/>
</dbReference>